<dbReference type="Proteomes" id="UP001595843">
    <property type="component" value="Unassembled WGS sequence"/>
</dbReference>
<dbReference type="InterPro" id="IPR023902">
    <property type="entry name" value="Sporulation_SdpA"/>
</dbReference>
<keyword evidence="1" id="KW-0812">Transmembrane</keyword>
<keyword evidence="1" id="KW-1133">Transmembrane helix</keyword>
<organism evidence="2 3">
    <name type="scientific">Salinithrix halophila</name>
    <dbReference type="NCBI Taxonomy" id="1485204"/>
    <lineage>
        <taxon>Bacteria</taxon>
        <taxon>Bacillati</taxon>
        <taxon>Bacillota</taxon>
        <taxon>Bacilli</taxon>
        <taxon>Bacillales</taxon>
        <taxon>Thermoactinomycetaceae</taxon>
        <taxon>Salinithrix</taxon>
    </lineage>
</organism>
<dbReference type="NCBIfam" id="TIGR04034">
    <property type="entry name" value="export_SdpA"/>
    <property type="match status" value="1"/>
</dbReference>
<feature type="transmembrane region" description="Helical" evidence="1">
    <location>
        <begin position="12"/>
        <end position="32"/>
    </location>
</feature>
<keyword evidence="1" id="KW-0472">Membrane</keyword>
<sequence>MGSLRNNAYGRFSVIFFLASSFWIILITLSILSAMPSNALRPALFKVEEKLNINSWYPQGWGFYSKNPKEDQFLVYNVSKKEFAAVWPNMRAENLWGLKRFGRSQGIESGFIHSKIPPSLFKKCDKDPLVCLAKSRTAFEVENPIPFPTICGDIGFASQPPVPWAWSKSKKKVVMPSKVVRVKITCSE</sequence>
<dbReference type="Pfam" id="PF17418">
    <property type="entry name" value="SdpA"/>
    <property type="match status" value="1"/>
</dbReference>
<name>A0ABV8JF61_9BACL</name>
<keyword evidence="3" id="KW-1185">Reference proteome</keyword>
<evidence type="ECO:0000256" key="1">
    <source>
        <dbReference type="SAM" id="Phobius"/>
    </source>
</evidence>
<evidence type="ECO:0000313" key="2">
    <source>
        <dbReference type="EMBL" id="MFC4077209.1"/>
    </source>
</evidence>
<comment type="caution">
    <text evidence="2">The sequence shown here is derived from an EMBL/GenBank/DDBJ whole genome shotgun (WGS) entry which is preliminary data.</text>
</comment>
<accession>A0ABV8JF61</accession>
<dbReference type="EMBL" id="JBHSAP010000015">
    <property type="protein sequence ID" value="MFC4077209.1"/>
    <property type="molecule type" value="Genomic_DNA"/>
</dbReference>
<gene>
    <name evidence="2" type="ORF">ACFOUO_10410</name>
</gene>
<protein>
    <submittedName>
        <fullName evidence="2">SdpA family antimicrobial peptide system protein</fullName>
    </submittedName>
</protein>
<evidence type="ECO:0000313" key="3">
    <source>
        <dbReference type="Proteomes" id="UP001595843"/>
    </source>
</evidence>
<proteinExistence type="predicted"/>
<dbReference type="RefSeq" id="WP_380704909.1">
    <property type="nucleotide sequence ID" value="NZ_JBHSAP010000015.1"/>
</dbReference>
<reference evidence="3" key="1">
    <citation type="journal article" date="2019" name="Int. J. Syst. Evol. Microbiol.">
        <title>The Global Catalogue of Microorganisms (GCM) 10K type strain sequencing project: providing services to taxonomists for standard genome sequencing and annotation.</title>
        <authorList>
            <consortium name="The Broad Institute Genomics Platform"/>
            <consortium name="The Broad Institute Genome Sequencing Center for Infectious Disease"/>
            <person name="Wu L."/>
            <person name="Ma J."/>
        </authorList>
    </citation>
    <scope>NUCLEOTIDE SEQUENCE [LARGE SCALE GENOMIC DNA]</scope>
    <source>
        <strain evidence="3">IBRC-M 10813</strain>
    </source>
</reference>